<name>A0A914QX61_9BILA</name>
<keyword evidence="1" id="KW-0472">Membrane</keyword>
<sequence length="170" mass="19252">MYAPALQTKFWLDEYIGGPQFCAIHPGNIRLIIAFALMCFGSVSTQSHIHMSKKTKMLNKQLLKTLAVQAIGPLITGNFPMCCTIIMIFFQYENYYVTLGLSCLLGWVAVINPIAATFIITPYRNRVKELLRLKRDTTSNFETPSVKPNSTNIYTINRSSVKPMYENMLA</sequence>
<organism evidence="2 3">
    <name type="scientific">Panagrolaimus davidi</name>
    <dbReference type="NCBI Taxonomy" id="227884"/>
    <lineage>
        <taxon>Eukaryota</taxon>
        <taxon>Metazoa</taxon>
        <taxon>Ecdysozoa</taxon>
        <taxon>Nematoda</taxon>
        <taxon>Chromadorea</taxon>
        <taxon>Rhabditida</taxon>
        <taxon>Tylenchina</taxon>
        <taxon>Panagrolaimomorpha</taxon>
        <taxon>Panagrolaimoidea</taxon>
        <taxon>Panagrolaimidae</taxon>
        <taxon>Panagrolaimus</taxon>
    </lineage>
</organism>
<dbReference type="PANTHER" id="PTHR22943:SF248">
    <property type="entry name" value="SEVEN TM RECEPTOR"/>
    <property type="match status" value="1"/>
</dbReference>
<keyword evidence="1" id="KW-0812">Transmembrane</keyword>
<dbReference type="SUPFAM" id="SSF81321">
    <property type="entry name" value="Family A G protein-coupled receptor-like"/>
    <property type="match status" value="1"/>
</dbReference>
<evidence type="ECO:0000256" key="1">
    <source>
        <dbReference type="SAM" id="Phobius"/>
    </source>
</evidence>
<dbReference type="InterPro" id="IPR019428">
    <property type="entry name" value="7TM_GPCR_serpentine_rcpt_Str"/>
</dbReference>
<dbReference type="WBParaSite" id="PDA_v2.g8667.t1">
    <property type="protein sequence ID" value="PDA_v2.g8667.t1"/>
    <property type="gene ID" value="PDA_v2.g8667"/>
</dbReference>
<feature type="transmembrane region" description="Helical" evidence="1">
    <location>
        <begin position="66"/>
        <end position="90"/>
    </location>
</feature>
<proteinExistence type="predicted"/>
<feature type="transmembrane region" description="Helical" evidence="1">
    <location>
        <begin position="96"/>
        <end position="120"/>
    </location>
</feature>
<reference evidence="3" key="1">
    <citation type="submission" date="2022-11" db="UniProtKB">
        <authorList>
            <consortium name="WormBaseParasite"/>
        </authorList>
    </citation>
    <scope>IDENTIFICATION</scope>
</reference>
<dbReference type="PANTHER" id="PTHR22943">
    <property type="entry name" value="7-TRANSMEMBRANE DOMAIN RECEPTOR C.ELEGANS"/>
    <property type="match status" value="1"/>
</dbReference>
<evidence type="ECO:0000313" key="3">
    <source>
        <dbReference type="WBParaSite" id="PDA_v2.g8667.t1"/>
    </source>
</evidence>
<protein>
    <submittedName>
        <fullName evidence="3">G protein-coupled receptor</fullName>
    </submittedName>
</protein>
<evidence type="ECO:0000313" key="2">
    <source>
        <dbReference type="Proteomes" id="UP000887578"/>
    </source>
</evidence>
<feature type="transmembrane region" description="Helical" evidence="1">
    <location>
        <begin position="27"/>
        <end position="45"/>
    </location>
</feature>
<accession>A0A914QX61</accession>
<dbReference type="Proteomes" id="UP000887578">
    <property type="component" value="Unplaced"/>
</dbReference>
<keyword evidence="2" id="KW-1185">Reference proteome</keyword>
<dbReference type="Pfam" id="PF10326">
    <property type="entry name" value="7TM_GPCR_Str"/>
    <property type="match status" value="1"/>
</dbReference>
<dbReference type="AlphaFoldDB" id="A0A914QX61"/>
<keyword evidence="1" id="KW-1133">Transmembrane helix</keyword>